<dbReference type="EMBL" id="CP036295">
    <property type="protein sequence ID" value="QCC84712.1"/>
    <property type="molecule type" value="Genomic_DNA"/>
</dbReference>
<accession>A0A4P7UMI3</accession>
<dbReference type="Proteomes" id="UP000297065">
    <property type="component" value="Chromosome"/>
</dbReference>
<reference evidence="2 3" key="1">
    <citation type="submission" date="2019-02" db="EMBL/GenBank/DDBJ databases">
        <title>Complete Genome Sequence of Desulfovibrio desulfuricans IC1, a Sulfonate Utilizing Anaerobe.</title>
        <authorList>
            <person name="Day L.A."/>
            <person name="De Leon K.B."/>
            <person name="Wall J.D."/>
        </authorList>
    </citation>
    <scope>NUCLEOTIDE SEQUENCE [LARGE SCALE GENOMIC DNA]</scope>
    <source>
        <strain evidence="2 3">IC1</strain>
    </source>
</reference>
<proteinExistence type="predicted"/>
<dbReference type="InterPro" id="IPR025948">
    <property type="entry name" value="HTH-like_dom"/>
</dbReference>
<dbReference type="Pfam" id="PF13276">
    <property type="entry name" value="HTH_21"/>
    <property type="match status" value="1"/>
</dbReference>
<evidence type="ECO:0000313" key="3">
    <source>
        <dbReference type="Proteomes" id="UP000297065"/>
    </source>
</evidence>
<organism evidence="2 3">
    <name type="scientific">Desulfovibrio desulfuricans</name>
    <dbReference type="NCBI Taxonomy" id="876"/>
    <lineage>
        <taxon>Bacteria</taxon>
        <taxon>Pseudomonadati</taxon>
        <taxon>Thermodesulfobacteriota</taxon>
        <taxon>Desulfovibrionia</taxon>
        <taxon>Desulfovibrionales</taxon>
        <taxon>Desulfovibrionaceae</taxon>
        <taxon>Desulfovibrio</taxon>
    </lineage>
</organism>
<sequence length="106" mass="12350">MRSAQNSPSRPVLIMCPKANPALTLVLMQEIDRAFTEWPFLGVRQMRDCLVLLGYSVGRKRVRRLMRLMGLMAVYQKPKTSIPHPEHTRYPYLLRGLSITRPNQVW</sequence>
<evidence type="ECO:0000259" key="1">
    <source>
        <dbReference type="Pfam" id="PF13276"/>
    </source>
</evidence>
<protein>
    <recommendedName>
        <fullName evidence="1">HTH-like domain-containing protein</fullName>
    </recommendedName>
</protein>
<dbReference type="OrthoDB" id="9801287at2"/>
<dbReference type="AlphaFoldDB" id="A0A4P7UMI3"/>
<name>A0A4P7UMI3_DESDE</name>
<evidence type="ECO:0000313" key="2">
    <source>
        <dbReference type="EMBL" id="QCC84712.1"/>
    </source>
</evidence>
<feature type="domain" description="HTH-like" evidence="1">
    <location>
        <begin position="27"/>
        <end position="79"/>
    </location>
</feature>
<gene>
    <name evidence="2" type="ORF">DDIC_02225</name>
</gene>